<evidence type="ECO:0000313" key="1">
    <source>
        <dbReference type="EMBL" id="MPM79147.1"/>
    </source>
</evidence>
<proteinExistence type="predicted"/>
<gene>
    <name evidence="1" type="ORF">SDC9_126180</name>
</gene>
<organism evidence="1">
    <name type="scientific">bioreactor metagenome</name>
    <dbReference type="NCBI Taxonomy" id="1076179"/>
    <lineage>
        <taxon>unclassified sequences</taxon>
        <taxon>metagenomes</taxon>
        <taxon>ecological metagenomes</taxon>
    </lineage>
</organism>
<reference evidence="1" key="1">
    <citation type="submission" date="2019-08" db="EMBL/GenBank/DDBJ databases">
        <authorList>
            <person name="Kucharzyk K."/>
            <person name="Murdoch R.W."/>
            <person name="Higgins S."/>
            <person name="Loffler F."/>
        </authorList>
    </citation>
    <scope>NUCLEOTIDE SEQUENCE</scope>
</reference>
<name>A0A645CQG1_9ZZZZ</name>
<protein>
    <submittedName>
        <fullName evidence="1">Uncharacterized protein</fullName>
    </submittedName>
</protein>
<dbReference type="AlphaFoldDB" id="A0A645CQG1"/>
<sequence>MGKVENCSQTDVQGKDIKYHHRKAVRIIETKKEQNSSYSEKIQFSLNN</sequence>
<comment type="caution">
    <text evidence="1">The sequence shown here is derived from an EMBL/GenBank/DDBJ whole genome shotgun (WGS) entry which is preliminary data.</text>
</comment>
<accession>A0A645CQG1</accession>
<dbReference type="EMBL" id="VSSQ01029149">
    <property type="protein sequence ID" value="MPM79147.1"/>
    <property type="molecule type" value="Genomic_DNA"/>
</dbReference>